<evidence type="ECO:0000313" key="2">
    <source>
        <dbReference type="Proteomes" id="UP001317532"/>
    </source>
</evidence>
<dbReference type="AlphaFoldDB" id="A0AAN1XU19"/>
<proteinExistence type="predicted"/>
<sequence length="156" mass="16916">MKAGCEDEVVRRWGERALIVRPGLIVGPDDHTDRFGYWVRRLAAGGDVLAPAPGTFRARFIDAGDEAFLLAQGVDPWIELPLWVPGDTLLDRVSCEAAIAAGLRFTPIDATLAATLAWERRSGARRASLAPERERALLAAWRAATTSSAEAPPRSL</sequence>
<dbReference type="SUPFAM" id="SSF51735">
    <property type="entry name" value="NAD(P)-binding Rossmann-fold domains"/>
    <property type="match status" value="1"/>
</dbReference>
<dbReference type="EMBL" id="AP025523">
    <property type="protein sequence ID" value="BDE05583.1"/>
    <property type="molecule type" value="Genomic_DNA"/>
</dbReference>
<dbReference type="RefSeq" id="WP_317996612.1">
    <property type="nucleotide sequence ID" value="NZ_AP025523.1"/>
</dbReference>
<reference evidence="1 2" key="1">
    <citation type="journal article" date="2022" name="ISME Commun">
        <title>Vulcanimicrobium alpinus gen. nov. sp. nov., the first cultivated representative of the candidate phylum 'Eremiobacterota', is a metabolically versatile aerobic anoxygenic phototroph.</title>
        <authorList>
            <person name="Yabe S."/>
            <person name="Muto K."/>
            <person name="Abe K."/>
            <person name="Yokota A."/>
            <person name="Staudigel H."/>
            <person name="Tebo B.M."/>
        </authorList>
    </citation>
    <scope>NUCLEOTIDE SEQUENCE [LARGE SCALE GENOMIC DNA]</scope>
    <source>
        <strain evidence="1 2">WC8-2</strain>
    </source>
</reference>
<dbReference type="Proteomes" id="UP001317532">
    <property type="component" value="Chromosome"/>
</dbReference>
<evidence type="ECO:0000313" key="1">
    <source>
        <dbReference type="EMBL" id="BDE05583.1"/>
    </source>
</evidence>
<dbReference type="InterPro" id="IPR036291">
    <property type="entry name" value="NAD(P)-bd_dom_sf"/>
</dbReference>
<keyword evidence="2" id="KW-1185">Reference proteome</keyword>
<name>A0AAN1XU19_UNVUL</name>
<accession>A0AAN1XU19</accession>
<organism evidence="1 2">
    <name type="scientific">Vulcanimicrobium alpinum</name>
    <dbReference type="NCBI Taxonomy" id="3016050"/>
    <lineage>
        <taxon>Bacteria</taxon>
        <taxon>Bacillati</taxon>
        <taxon>Vulcanimicrobiota</taxon>
        <taxon>Vulcanimicrobiia</taxon>
        <taxon>Vulcanimicrobiales</taxon>
        <taxon>Vulcanimicrobiaceae</taxon>
        <taxon>Vulcanimicrobium</taxon>
    </lineage>
</organism>
<dbReference type="KEGG" id="vab:WPS_08590"/>
<gene>
    <name evidence="1" type="ORF">WPS_08590</name>
</gene>
<protein>
    <submittedName>
        <fullName evidence="1">Uncharacterized protein</fullName>
    </submittedName>
</protein>